<keyword evidence="2" id="KW-1185">Reference proteome</keyword>
<evidence type="ECO:0000313" key="1">
    <source>
        <dbReference type="EMBL" id="KAJ8677418.1"/>
    </source>
</evidence>
<name>A0ACC2P2T6_9HYME</name>
<comment type="caution">
    <text evidence="1">The sequence shown here is derived from an EMBL/GenBank/DDBJ whole genome shotgun (WGS) entry which is preliminary data.</text>
</comment>
<evidence type="ECO:0000313" key="2">
    <source>
        <dbReference type="Proteomes" id="UP001239111"/>
    </source>
</evidence>
<proteinExistence type="predicted"/>
<gene>
    <name evidence="1" type="ORF">QAD02_013205</name>
</gene>
<accession>A0ACC2P2T6</accession>
<organism evidence="1 2">
    <name type="scientific">Eretmocerus hayati</name>
    <dbReference type="NCBI Taxonomy" id="131215"/>
    <lineage>
        <taxon>Eukaryota</taxon>
        <taxon>Metazoa</taxon>
        <taxon>Ecdysozoa</taxon>
        <taxon>Arthropoda</taxon>
        <taxon>Hexapoda</taxon>
        <taxon>Insecta</taxon>
        <taxon>Pterygota</taxon>
        <taxon>Neoptera</taxon>
        <taxon>Endopterygota</taxon>
        <taxon>Hymenoptera</taxon>
        <taxon>Apocrita</taxon>
        <taxon>Proctotrupomorpha</taxon>
        <taxon>Chalcidoidea</taxon>
        <taxon>Aphelinidae</taxon>
        <taxon>Aphelininae</taxon>
        <taxon>Eretmocerus</taxon>
    </lineage>
</organism>
<reference evidence="1" key="1">
    <citation type="submission" date="2023-04" db="EMBL/GenBank/DDBJ databases">
        <title>A chromosome-level genome assembly of the parasitoid wasp Eretmocerus hayati.</title>
        <authorList>
            <person name="Zhong Y."/>
            <person name="Liu S."/>
            <person name="Liu Y."/>
        </authorList>
    </citation>
    <scope>NUCLEOTIDE SEQUENCE</scope>
    <source>
        <strain evidence="1">ZJU_SS_LIU_2023</strain>
    </source>
</reference>
<protein>
    <submittedName>
        <fullName evidence="1">Uncharacterized protein</fullName>
    </submittedName>
</protein>
<sequence length="110" mass="12567">MEQAESERMSSQKCSACQSPLRVDCGASSDEIDEIDEIRYEQIIYCYCQSGDYITDEQQAAHEGVNRPGEKMLESSRDEFPALDEECPVPRFSTKIRSGSIWMSKQSWVQ</sequence>
<dbReference type="Proteomes" id="UP001239111">
    <property type="component" value="Chromosome 2"/>
</dbReference>
<dbReference type="EMBL" id="CM056742">
    <property type="protein sequence ID" value="KAJ8677418.1"/>
    <property type="molecule type" value="Genomic_DNA"/>
</dbReference>